<feature type="region of interest" description="Disordered" evidence="1">
    <location>
        <begin position="1"/>
        <end position="24"/>
    </location>
</feature>
<organism evidence="2 3">
    <name type="scientific">Bradyrhizobium canariense</name>
    <dbReference type="NCBI Taxonomy" id="255045"/>
    <lineage>
        <taxon>Bacteria</taxon>
        <taxon>Pseudomonadati</taxon>
        <taxon>Pseudomonadota</taxon>
        <taxon>Alphaproteobacteria</taxon>
        <taxon>Hyphomicrobiales</taxon>
        <taxon>Nitrobacteraceae</taxon>
        <taxon>Bradyrhizobium</taxon>
    </lineage>
</organism>
<proteinExistence type="predicted"/>
<keyword evidence="3" id="KW-1185">Reference proteome</keyword>
<sequence length="66" mass="7657">MKHRHREEHIGSSSRSARRQRRQAKLPFVDRELVGWVDQYGFGMRPEFSAELQVSGVANLLHPASR</sequence>
<comment type="caution">
    <text evidence="2">The sequence shown here is derived from an EMBL/GenBank/DDBJ whole genome shotgun (WGS) entry which is preliminary data.</text>
</comment>
<evidence type="ECO:0008006" key="4">
    <source>
        <dbReference type="Google" id="ProtNLM"/>
    </source>
</evidence>
<evidence type="ECO:0000313" key="2">
    <source>
        <dbReference type="EMBL" id="OSJ28735.1"/>
    </source>
</evidence>
<reference evidence="2 3" key="1">
    <citation type="submission" date="2017-03" db="EMBL/GenBank/DDBJ databases">
        <title>Whole genome sequences of fourteen strains of Bradyrhizobium canariense and one strain of Bradyrhizobium japonicum isolated from Lupinus (Papilionoideae: Genisteae) species in Algeria.</title>
        <authorList>
            <person name="Crovadore J."/>
            <person name="Chekireb D."/>
            <person name="Brachmann A."/>
            <person name="Chablais R."/>
            <person name="Cochard B."/>
            <person name="Lefort F."/>
        </authorList>
    </citation>
    <scope>NUCLEOTIDE SEQUENCE [LARGE SCALE GENOMIC DNA]</scope>
    <source>
        <strain evidence="2 3">UBMAN05</strain>
    </source>
</reference>
<dbReference type="EMBL" id="NAFK01000160">
    <property type="protein sequence ID" value="OSJ28735.1"/>
    <property type="molecule type" value="Genomic_DNA"/>
</dbReference>
<accession>A0ABX3X2Z0</accession>
<protein>
    <recommendedName>
        <fullName evidence="4">Transposase</fullName>
    </recommendedName>
</protein>
<evidence type="ECO:0000313" key="3">
    <source>
        <dbReference type="Proteomes" id="UP000193884"/>
    </source>
</evidence>
<name>A0ABX3X2Z0_9BRAD</name>
<dbReference type="Proteomes" id="UP000193884">
    <property type="component" value="Unassembled WGS sequence"/>
</dbReference>
<evidence type="ECO:0000256" key="1">
    <source>
        <dbReference type="SAM" id="MobiDB-lite"/>
    </source>
</evidence>
<gene>
    <name evidence="2" type="ORF">BST63_16365</name>
</gene>